<evidence type="ECO:0000313" key="4">
    <source>
        <dbReference type="EMBL" id="SDS64629.1"/>
    </source>
</evidence>
<dbReference type="GO" id="GO:0003677">
    <property type="term" value="F:DNA binding"/>
    <property type="evidence" value="ECO:0007669"/>
    <property type="project" value="UniProtKB-KW"/>
</dbReference>
<protein>
    <submittedName>
        <fullName evidence="4">DNA-binding transcriptional regulator, AcrR family</fullName>
    </submittedName>
</protein>
<keyword evidence="1 2" id="KW-0238">DNA-binding</keyword>
<accession>A0ABY0UGJ2</accession>
<dbReference type="InterPro" id="IPR009057">
    <property type="entry name" value="Homeodomain-like_sf"/>
</dbReference>
<dbReference type="Pfam" id="PF00440">
    <property type="entry name" value="TetR_N"/>
    <property type="match status" value="1"/>
</dbReference>
<evidence type="ECO:0000256" key="2">
    <source>
        <dbReference type="PROSITE-ProRule" id="PRU00335"/>
    </source>
</evidence>
<keyword evidence="5" id="KW-1185">Reference proteome</keyword>
<organism evidence="4 5">
    <name type="scientific">Pseudomonas trivialis</name>
    <dbReference type="NCBI Taxonomy" id="200450"/>
    <lineage>
        <taxon>Bacteria</taxon>
        <taxon>Pseudomonadati</taxon>
        <taxon>Pseudomonadota</taxon>
        <taxon>Gammaproteobacteria</taxon>
        <taxon>Pseudomonadales</taxon>
        <taxon>Pseudomonadaceae</taxon>
        <taxon>Pseudomonas</taxon>
    </lineage>
</organism>
<gene>
    <name evidence="4" type="ORF">SAMN04490205_3153</name>
</gene>
<reference evidence="4 5" key="1">
    <citation type="submission" date="2016-10" db="EMBL/GenBank/DDBJ databases">
        <authorList>
            <person name="Varghese N."/>
            <person name="Submissions S."/>
        </authorList>
    </citation>
    <scope>NUCLEOTIDE SEQUENCE [LARGE SCALE GENOMIC DNA]</scope>
    <source>
        <strain evidence="4 5">BS3111</strain>
    </source>
</reference>
<dbReference type="SUPFAM" id="SSF46689">
    <property type="entry name" value="Homeodomain-like"/>
    <property type="match status" value="1"/>
</dbReference>
<evidence type="ECO:0000313" key="5">
    <source>
        <dbReference type="Proteomes" id="UP000183126"/>
    </source>
</evidence>
<dbReference type="Gene3D" id="1.10.357.10">
    <property type="entry name" value="Tetracycline Repressor, domain 2"/>
    <property type="match status" value="1"/>
</dbReference>
<feature type="domain" description="HTH tetR-type" evidence="3">
    <location>
        <begin position="12"/>
        <end position="72"/>
    </location>
</feature>
<name>A0ABY0UGJ2_9PSED</name>
<dbReference type="Proteomes" id="UP000183126">
    <property type="component" value="Chromosome I"/>
</dbReference>
<evidence type="ECO:0000256" key="1">
    <source>
        <dbReference type="ARBA" id="ARBA00023125"/>
    </source>
</evidence>
<dbReference type="InterPro" id="IPR001647">
    <property type="entry name" value="HTH_TetR"/>
</dbReference>
<dbReference type="RefSeq" id="WP_057008286.1">
    <property type="nucleotide sequence ID" value="NZ_JYLK01000007.1"/>
</dbReference>
<sequence>MNKPLPNTETIRVPLESWLKAAYDSLIESGIDAVKVLPLAKKLNISRTSFYWYFEDRDALLTALIGLWKNKNTENLVKQSRAYAESLSEAILNVFDCWLNTELFDSQLEFAMRSWALQSEEVSKEILSADALRIDALANMFGRFGFNPLEARTRARALYLTQIGYISMKMAEPTEYRMRYIPEYLKIFTGVEPERRELERFYSRHGFTLSDVDFSKDNA</sequence>
<evidence type="ECO:0000259" key="3">
    <source>
        <dbReference type="PROSITE" id="PS50977"/>
    </source>
</evidence>
<dbReference type="PROSITE" id="PS50977">
    <property type="entry name" value="HTH_TETR_2"/>
    <property type="match status" value="1"/>
</dbReference>
<feature type="DNA-binding region" description="H-T-H motif" evidence="2">
    <location>
        <begin position="35"/>
        <end position="54"/>
    </location>
</feature>
<proteinExistence type="predicted"/>
<dbReference type="EMBL" id="LT629760">
    <property type="protein sequence ID" value="SDS64629.1"/>
    <property type="molecule type" value="Genomic_DNA"/>
</dbReference>